<protein>
    <recommendedName>
        <fullName evidence="3">DNA-binding response regulator</fullName>
    </recommendedName>
</protein>
<comment type="caution">
    <text evidence="1">The sequence shown here is derived from an EMBL/GenBank/DDBJ whole genome shotgun (WGS) entry which is preliminary data.</text>
</comment>
<evidence type="ECO:0008006" key="3">
    <source>
        <dbReference type="Google" id="ProtNLM"/>
    </source>
</evidence>
<dbReference type="InterPro" id="IPR011006">
    <property type="entry name" value="CheY-like_superfamily"/>
</dbReference>
<evidence type="ECO:0000313" key="1">
    <source>
        <dbReference type="EMBL" id="GGA90733.1"/>
    </source>
</evidence>
<dbReference type="RefSeq" id="WP_188929615.1">
    <property type="nucleotide sequence ID" value="NZ_BMJC01000001.1"/>
</dbReference>
<dbReference type="AlphaFoldDB" id="A0A8J2UAM3"/>
<accession>A0A8J2UAM3</accession>
<proteinExistence type="predicted"/>
<dbReference type="SUPFAM" id="SSF52172">
    <property type="entry name" value="CheY-like"/>
    <property type="match status" value="1"/>
</dbReference>
<dbReference type="EMBL" id="BMJC01000001">
    <property type="protein sequence ID" value="GGA90733.1"/>
    <property type="molecule type" value="Genomic_DNA"/>
</dbReference>
<name>A0A8J2UAM3_9BACT</name>
<gene>
    <name evidence="1" type="ORF">GCM10011511_12520</name>
</gene>
<dbReference type="Gene3D" id="3.40.50.2300">
    <property type="match status" value="1"/>
</dbReference>
<evidence type="ECO:0000313" key="2">
    <source>
        <dbReference type="Proteomes" id="UP000607559"/>
    </source>
</evidence>
<dbReference type="Proteomes" id="UP000607559">
    <property type="component" value="Unassembled WGS sequence"/>
</dbReference>
<sequence>MSIQPPTHILVIDEIPLIAVGLHETFRFIDPAIRVEHTENVFTALSAKSFEAVDWQLIILGSTEENTPGSLLLPAAELKAKFPGSHLMIYTGTYDPHIIEKMKETGIDAYVHKAEPVDEIRKAYQYIMAGEPYISGIFHTLFFDYRYGVKR</sequence>
<reference evidence="1" key="1">
    <citation type="journal article" date="2014" name="Int. J. Syst. Evol. Microbiol.">
        <title>Complete genome sequence of Corynebacterium casei LMG S-19264T (=DSM 44701T), isolated from a smear-ripened cheese.</title>
        <authorList>
            <consortium name="US DOE Joint Genome Institute (JGI-PGF)"/>
            <person name="Walter F."/>
            <person name="Albersmeier A."/>
            <person name="Kalinowski J."/>
            <person name="Ruckert C."/>
        </authorList>
    </citation>
    <scope>NUCLEOTIDE SEQUENCE</scope>
    <source>
        <strain evidence="1">CGMCC 1.15448</strain>
    </source>
</reference>
<reference evidence="1" key="2">
    <citation type="submission" date="2020-09" db="EMBL/GenBank/DDBJ databases">
        <authorList>
            <person name="Sun Q."/>
            <person name="Zhou Y."/>
        </authorList>
    </citation>
    <scope>NUCLEOTIDE SEQUENCE</scope>
    <source>
        <strain evidence="1">CGMCC 1.15448</strain>
    </source>
</reference>
<keyword evidence="2" id="KW-1185">Reference proteome</keyword>
<organism evidence="1 2">
    <name type="scientific">Puia dinghuensis</name>
    <dbReference type="NCBI Taxonomy" id="1792502"/>
    <lineage>
        <taxon>Bacteria</taxon>
        <taxon>Pseudomonadati</taxon>
        <taxon>Bacteroidota</taxon>
        <taxon>Chitinophagia</taxon>
        <taxon>Chitinophagales</taxon>
        <taxon>Chitinophagaceae</taxon>
        <taxon>Puia</taxon>
    </lineage>
</organism>